<proteinExistence type="predicted"/>
<keyword evidence="2" id="KW-1185">Reference proteome</keyword>
<dbReference type="KEGG" id="dfa:DFA_01644"/>
<organism evidence="1 2">
    <name type="scientific">Cavenderia fasciculata</name>
    <name type="common">Slime mold</name>
    <name type="synonym">Dictyostelium fasciculatum</name>
    <dbReference type="NCBI Taxonomy" id="261658"/>
    <lineage>
        <taxon>Eukaryota</taxon>
        <taxon>Amoebozoa</taxon>
        <taxon>Evosea</taxon>
        <taxon>Eumycetozoa</taxon>
        <taxon>Dictyostelia</taxon>
        <taxon>Acytosteliales</taxon>
        <taxon>Cavenderiaceae</taxon>
        <taxon>Cavenderia</taxon>
    </lineage>
</organism>
<evidence type="ECO:0000313" key="2">
    <source>
        <dbReference type="Proteomes" id="UP000007797"/>
    </source>
</evidence>
<gene>
    <name evidence="1" type="ORF">DFA_01644</name>
</gene>
<name>F4PTZ0_CACFS</name>
<protein>
    <recommendedName>
        <fullName evidence="3">Ankyrin repeat-containing protein</fullName>
    </recommendedName>
</protein>
<accession>F4PTZ0</accession>
<sequence length="428" mass="50906">MDNDLFFITFRNVYLFKCIFNQIPQIHKTLGKKISYGFKDVLFEWASKNGYDRLVIEKFRLYPQSFVDQMKYKPKNTAIVDTILRNKYFVLDDYKKVLGIAMEIYCDVKLLNRLAYNHQWYREDACKLIEAIEYTKSQLAVKMRQEEEIIFLYSNEIVIATIQSNNLQAVQYLLEKLSYAFKYPYNLYPQSIVQCATEQPSTQRDSTLILEYLVKKYKDQIDSSLFKFDWIAMHGNYKVIKILLDNGIEIAQEQITPKIVEIACHDGKYDYVVYLLDKFKGICLSSSLVLTMAAKSSNLTLLKYLYENINIDCGPLEVMLPEFIKYDGKDKLYYISYPDPTKTYFYQRYKDDINNHDHDHDHEYQLKKYQKMIDYLNSIYTKESIQFFGDQMNQCTTTIYYSNAMQMHKMFGKSSWISKIIYNFPELE</sequence>
<dbReference type="EMBL" id="GL883010">
    <property type="protein sequence ID" value="EGG21758.1"/>
    <property type="molecule type" value="Genomic_DNA"/>
</dbReference>
<dbReference type="GeneID" id="14873346"/>
<dbReference type="SUPFAM" id="SSF140860">
    <property type="entry name" value="Pseudo ankyrin repeat-like"/>
    <property type="match status" value="1"/>
</dbReference>
<evidence type="ECO:0000313" key="1">
    <source>
        <dbReference type="EMBL" id="EGG21758.1"/>
    </source>
</evidence>
<dbReference type="InterPro" id="IPR036770">
    <property type="entry name" value="Ankyrin_rpt-contain_sf"/>
</dbReference>
<dbReference type="Proteomes" id="UP000007797">
    <property type="component" value="Unassembled WGS sequence"/>
</dbReference>
<dbReference type="AlphaFoldDB" id="F4PTZ0"/>
<dbReference type="RefSeq" id="XP_004359608.1">
    <property type="nucleotide sequence ID" value="XM_004359551.1"/>
</dbReference>
<reference evidence="2" key="1">
    <citation type="journal article" date="2011" name="Genome Res.">
        <title>Phylogeny-wide analysis of social amoeba genomes highlights ancient origins for complex intercellular communication.</title>
        <authorList>
            <person name="Heidel A.J."/>
            <person name="Lawal H.M."/>
            <person name="Felder M."/>
            <person name="Schilde C."/>
            <person name="Helps N.R."/>
            <person name="Tunggal B."/>
            <person name="Rivero F."/>
            <person name="John U."/>
            <person name="Schleicher M."/>
            <person name="Eichinger L."/>
            <person name="Platzer M."/>
            <person name="Noegel A.A."/>
            <person name="Schaap P."/>
            <person name="Gloeckner G."/>
        </authorList>
    </citation>
    <scope>NUCLEOTIDE SEQUENCE [LARGE SCALE GENOMIC DNA]</scope>
    <source>
        <strain evidence="2">SH3</strain>
    </source>
</reference>
<dbReference type="Gene3D" id="1.25.40.20">
    <property type="entry name" value="Ankyrin repeat-containing domain"/>
    <property type="match status" value="1"/>
</dbReference>
<evidence type="ECO:0008006" key="3">
    <source>
        <dbReference type="Google" id="ProtNLM"/>
    </source>
</evidence>